<sequence length="189" mass="21559">MKNDDLERLEESQEVQWLIRSAKKQYEQEKEEHSPVSFSSVMQSIRKKQSQKKKLRISPWWLTAACLLGWIIGYAFSGGQESQPDNRLTITDTVIVVHEKIDTIYQKVETQPMKTLIATHNVEKPVSSKKAATQNEKTTKQVAPVLVSPEFLQSQMSMPDPESDCYAANGMTVAEDNYPIHLLMTAQFK</sequence>
<evidence type="ECO:0000313" key="4">
    <source>
        <dbReference type="Proteomes" id="UP000288079"/>
    </source>
</evidence>
<dbReference type="EMBL" id="BHWB01000001">
    <property type="protein sequence ID" value="GCB33237.1"/>
    <property type="molecule type" value="Genomic_DNA"/>
</dbReference>
<evidence type="ECO:0000313" key="3">
    <source>
        <dbReference type="EMBL" id="GCB33300.1"/>
    </source>
</evidence>
<accession>A0A401LP47</accession>
<comment type="caution">
    <text evidence="2">The sequence shown here is derived from an EMBL/GenBank/DDBJ whole genome shotgun (WGS) entry which is preliminary data.</text>
</comment>
<gene>
    <name evidence="2" type="ORF">KGMB02408_01820</name>
    <name evidence="3" type="ORF">KGMB02408_02450</name>
</gene>
<dbReference type="EMBL" id="BHWB01000001">
    <property type="protein sequence ID" value="GCB33300.1"/>
    <property type="molecule type" value="Genomic_DNA"/>
</dbReference>
<reference evidence="2 4" key="1">
    <citation type="submission" date="2018-10" db="EMBL/GenBank/DDBJ databases">
        <title>Draft Genome Sequence of Bacteroides sp. KCTC 15687.</title>
        <authorList>
            <person name="Yu S.Y."/>
            <person name="Kim J.S."/>
            <person name="Oh B.S."/>
            <person name="Park S.H."/>
            <person name="Kang S.W."/>
            <person name="Park J.E."/>
            <person name="Choi S.H."/>
            <person name="Han K.I."/>
            <person name="Lee K.C."/>
            <person name="Eom M.K."/>
            <person name="Suh M.K."/>
            <person name="Lee D.H."/>
            <person name="Yoon H."/>
            <person name="Kim B."/>
            <person name="Yang S.J."/>
            <person name="Lee J.S."/>
            <person name="Lee J.H."/>
        </authorList>
    </citation>
    <scope>NUCLEOTIDE SEQUENCE [LARGE SCALE GENOMIC DNA]</scope>
    <source>
        <strain evidence="2 4">KCTC 15687</strain>
    </source>
</reference>
<name>A0A401LP47_9BACE</name>
<proteinExistence type="predicted"/>
<dbReference type="AlphaFoldDB" id="A0A401LP47"/>
<feature type="transmembrane region" description="Helical" evidence="1">
    <location>
        <begin position="57"/>
        <end position="76"/>
    </location>
</feature>
<dbReference type="RefSeq" id="WP_125039642.1">
    <property type="nucleotide sequence ID" value="NZ_BHWB01000001.1"/>
</dbReference>
<protein>
    <submittedName>
        <fullName evidence="2">Uncharacterized protein</fullName>
    </submittedName>
</protein>
<keyword evidence="1" id="KW-1133">Transmembrane helix</keyword>
<keyword evidence="1" id="KW-0812">Transmembrane</keyword>
<evidence type="ECO:0000313" key="2">
    <source>
        <dbReference type="EMBL" id="GCB33237.1"/>
    </source>
</evidence>
<keyword evidence="4" id="KW-1185">Reference proteome</keyword>
<organism evidence="2 4">
    <name type="scientific">Bacteroides faecalis</name>
    <dbReference type="NCBI Taxonomy" id="2447885"/>
    <lineage>
        <taxon>Bacteria</taxon>
        <taxon>Pseudomonadati</taxon>
        <taxon>Bacteroidota</taxon>
        <taxon>Bacteroidia</taxon>
        <taxon>Bacteroidales</taxon>
        <taxon>Bacteroidaceae</taxon>
        <taxon>Bacteroides</taxon>
    </lineage>
</organism>
<evidence type="ECO:0000256" key="1">
    <source>
        <dbReference type="SAM" id="Phobius"/>
    </source>
</evidence>
<dbReference type="OrthoDB" id="1035105at2"/>
<keyword evidence="1" id="KW-0472">Membrane</keyword>
<dbReference type="Proteomes" id="UP000288079">
    <property type="component" value="Unassembled WGS sequence"/>
</dbReference>